<gene>
    <name evidence="1" type="ORF">GCM10017559_21180</name>
</gene>
<evidence type="ECO:0000313" key="2">
    <source>
        <dbReference type="Proteomes" id="UP001499930"/>
    </source>
</evidence>
<evidence type="ECO:0008006" key="3">
    <source>
        <dbReference type="Google" id="ProtNLM"/>
    </source>
</evidence>
<dbReference type="Proteomes" id="UP001499930">
    <property type="component" value="Unassembled WGS sequence"/>
</dbReference>
<reference evidence="2" key="1">
    <citation type="journal article" date="2019" name="Int. J. Syst. Evol. Microbiol.">
        <title>The Global Catalogue of Microorganisms (GCM) 10K type strain sequencing project: providing services to taxonomists for standard genome sequencing and annotation.</title>
        <authorList>
            <consortium name="The Broad Institute Genomics Platform"/>
            <consortium name="The Broad Institute Genome Sequencing Center for Infectious Disease"/>
            <person name="Wu L."/>
            <person name="Ma J."/>
        </authorList>
    </citation>
    <scope>NUCLEOTIDE SEQUENCE [LARGE SCALE GENOMIC DNA]</scope>
    <source>
        <strain evidence="2">JCM 3106</strain>
    </source>
</reference>
<evidence type="ECO:0000313" key="1">
    <source>
        <dbReference type="EMBL" id="GAA3000053.1"/>
    </source>
</evidence>
<sequence length="279" mass="30549">MCLSLVLLLSSCGWFHRVSPGEFKDRAQEVVARWQGSSADRAWRKGFVSLEVMNPRGWARVGPIPAWANRSAHNGAWQLATTLPADSPTRANVHWPDGSVSQVPLVTTANAYAEFSEPADFIEEECPAKGCRPLQVTGVELDEVPLETSRGTVQVPAWLFTVRGVKQKYVHVAVDPSAVTTRPEQVQNEEVTAFDLVVGKPDELLLQYGYGACDSIHGARAYETDHLVVVDVDEEYSGEMCPAILKTATITITLTRPLGDRLVLDSGTGLPVVRGVKRR</sequence>
<name>A0ABP6KC20_9ACTN</name>
<dbReference type="EMBL" id="BAAAWD010000006">
    <property type="protein sequence ID" value="GAA3000053.1"/>
    <property type="molecule type" value="Genomic_DNA"/>
</dbReference>
<keyword evidence="2" id="KW-1185">Reference proteome</keyword>
<accession>A0ABP6KC20</accession>
<proteinExistence type="predicted"/>
<comment type="caution">
    <text evidence="1">The sequence shown here is derived from an EMBL/GenBank/DDBJ whole genome shotgun (WGS) entry which is preliminary data.</text>
</comment>
<organism evidence="1 2">
    <name type="scientific">Streptosporangium longisporum</name>
    <dbReference type="NCBI Taxonomy" id="46187"/>
    <lineage>
        <taxon>Bacteria</taxon>
        <taxon>Bacillati</taxon>
        <taxon>Actinomycetota</taxon>
        <taxon>Actinomycetes</taxon>
        <taxon>Streptosporangiales</taxon>
        <taxon>Streptosporangiaceae</taxon>
        <taxon>Streptosporangium</taxon>
    </lineage>
</organism>
<protein>
    <recommendedName>
        <fullName evidence="3">Lipoprotein</fullName>
    </recommendedName>
</protein>